<protein>
    <submittedName>
        <fullName evidence="1">Uncharacterized protein</fullName>
    </submittedName>
</protein>
<keyword evidence="2" id="KW-1185">Reference proteome</keyword>
<evidence type="ECO:0000313" key="2">
    <source>
        <dbReference type="Proteomes" id="UP001597205"/>
    </source>
</evidence>
<sequence length="150" mass="17447">MKSILIIIIFWNIMFIAKAQEISDSPVSLIKPLHSVSAYLNGLMYRFETPIAKKQTLFTEVGLENDLIIKGDNSNEYELASVIYAQLGVGYRNYYNIYKREAKGKRTGLNGSNYYGINGNIFPFKNIYRSKNYDSLKRHYELLFIPHNFR</sequence>
<name>A0ABW3RNZ3_9SPHI</name>
<organism evidence="1 2">
    <name type="scientific">Sphingobacterium daejeonense</name>
    <dbReference type="NCBI Taxonomy" id="371142"/>
    <lineage>
        <taxon>Bacteria</taxon>
        <taxon>Pseudomonadati</taxon>
        <taxon>Bacteroidota</taxon>
        <taxon>Sphingobacteriia</taxon>
        <taxon>Sphingobacteriales</taxon>
        <taxon>Sphingobacteriaceae</taxon>
        <taxon>Sphingobacterium</taxon>
    </lineage>
</organism>
<reference evidence="2" key="1">
    <citation type="journal article" date="2019" name="Int. J. Syst. Evol. Microbiol.">
        <title>The Global Catalogue of Microorganisms (GCM) 10K type strain sequencing project: providing services to taxonomists for standard genome sequencing and annotation.</title>
        <authorList>
            <consortium name="The Broad Institute Genomics Platform"/>
            <consortium name="The Broad Institute Genome Sequencing Center for Infectious Disease"/>
            <person name="Wu L."/>
            <person name="Ma J."/>
        </authorList>
    </citation>
    <scope>NUCLEOTIDE SEQUENCE [LARGE SCALE GENOMIC DNA]</scope>
    <source>
        <strain evidence="2">CCUG 52468</strain>
    </source>
</reference>
<dbReference type="RefSeq" id="WP_380897958.1">
    <property type="nucleotide sequence ID" value="NZ_JBHTKY010000026.1"/>
</dbReference>
<proteinExistence type="predicted"/>
<accession>A0ABW3RNZ3</accession>
<dbReference type="EMBL" id="JBHTKY010000026">
    <property type="protein sequence ID" value="MFD1166943.1"/>
    <property type="molecule type" value="Genomic_DNA"/>
</dbReference>
<evidence type="ECO:0000313" key="1">
    <source>
        <dbReference type="EMBL" id="MFD1166943.1"/>
    </source>
</evidence>
<comment type="caution">
    <text evidence="1">The sequence shown here is derived from an EMBL/GenBank/DDBJ whole genome shotgun (WGS) entry which is preliminary data.</text>
</comment>
<dbReference type="Proteomes" id="UP001597205">
    <property type="component" value="Unassembled WGS sequence"/>
</dbReference>
<gene>
    <name evidence="1" type="ORF">ACFQ2C_15145</name>
</gene>